<dbReference type="Proteomes" id="UP001597231">
    <property type="component" value="Unassembled WGS sequence"/>
</dbReference>
<dbReference type="Pfam" id="PF10026">
    <property type="entry name" value="DUF2268"/>
    <property type="match status" value="1"/>
</dbReference>
<dbReference type="InterPro" id="IPR018728">
    <property type="entry name" value="DUF2268"/>
</dbReference>
<organism evidence="2 3">
    <name type="scientific">Sporosarcina contaminans</name>
    <dbReference type="NCBI Taxonomy" id="633403"/>
    <lineage>
        <taxon>Bacteria</taxon>
        <taxon>Bacillati</taxon>
        <taxon>Bacillota</taxon>
        <taxon>Bacilli</taxon>
        <taxon>Bacillales</taxon>
        <taxon>Caryophanaceae</taxon>
        <taxon>Sporosarcina</taxon>
    </lineage>
</organism>
<accession>A0ABW3TSL0</accession>
<gene>
    <name evidence="2" type="ORF">ACFQ38_01155</name>
</gene>
<dbReference type="EMBL" id="JBHTLT010000004">
    <property type="protein sequence ID" value="MFD1203741.1"/>
    <property type="molecule type" value="Genomic_DNA"/>
</dbReference>
<sequence>MGVIQTNEWLEELDGDLIGICKKLRDYFPDASVPDIHQHLLTFGMYNLSKDGSALSKKLFENGAWSIVQQEYEQLRQLWKGPDVPIFIFPSDPNNKLLTDEFSGKAGLSFQDKLFLFISPNNTEVEIKALLTHEYNHVCRLAKYPKREEDYILLDTVILEGLAEMAVFERFGKEYNSKFLSLYSNEELEKLWREIVFFEKEQLKGTAIHYEVLYGMGSYPKMVGYCVGFYLVWNFLKDKTLHSDEILAIPSHKIAQLSTK</sequence>
<evidence type="ECO:0000313" key="3">
    <source>
        <dbReference type="Proteomes" id="UP001597231"/>
    </source>
</evidence>
<keyword evidence="3" id="KW-1185">Reference proteome</keyword>
<comment type="caution">
    <text evidence="2">The sequence shown here is derived from an EMBL/GenBank/DDBJ whole genome shotgun (WGS) entry which is preliminary data.</text>
</comment>
<proteinExistence type="predicted"/>
<protein>
    <submittedName>
        <fullName evidence="2">DUF2268 domain-containing protein</fullName>
    </submittedName>
</protein>
<reference evidence="3" key="1">
    <citation type="journal article" date="2019" name="Int. J. Syst. Evol. Microbiol.">
        <title>The Global Catalogue of Microorganisms (GCM) 10K type strain sequencing project: providing services to taxonomists for standard genome sequencing and annotation.</title>
        <authorList>
            <consortium name="The Broad Institute Genomics Platform"/>
            <consortium name="The Broad Institute Genome Sequencing Center for Infectious Disease"/>
            <person name="Wu L."/>
            <person name="Ma J."/>
        </authorList>
    </citation>
    <scope>NUCLEOTIDE SEQUENCE [LARGE SCALE GENOMIC DNA]</scope>
    <source>
        <strain evidence="3">CCUG 53915</strain>
    </source>
</reference>
<name>A0ABW3TSL0_9BACL</name>
<dbReference type="RefSeq" id="WP_381479573.1">
    <property type="nucleotide sequence ID" value="NZ_JBHTLT010000004.1"/>
</dbReference>
<evidence type="ECO:0000259" key="1">
    <source>
        <dbReference type="Pfam" id="PF10026"/>
    </source>
</evidence>
<evidence type="ECO:0000313" key="2">
    <source>
        <dbReference type="EMBL" id="MFD1203741.1"/>
    </source>
</evidence>
<feature type="domain" description="DUF2268" evidence="1">
    <location>
        <begin position="65"/>
        <end position="255"/>
    </location>
</feature>